<organism evidence="2 3">
    <name type="scientific">Pseudaquabacterium rugosum</name>
    <dbReference type="NCBI Taxonomy" id="2984194"/>
    <lineage>
        <taxon>Bacteria</taxon>
        <taxon>Pseudomonadati</taxon>
        <taxon>Pseudomonadota</taxon>
        <taxon>Betaproteobacteria</taxon>
        <taxon>Burkholderiales</taxon>
        <taxon>Sphaerotilaceae</taxon>
        <taxon>Pseudaquabacterium</taxon>
    </lineage>
</organism>
<feature type="domain" description="Rhodanese" evidence="1">
    <location>
        <begin position="44"/>
        <end position="133"/>
    </location>
</feature>
<dbReference type="RefSeq" id="WP_341372641.1">
    <property type="nucleotide sequence ID" value="NZ_JBBUTF010000002.1"/>
</dbReference>
<dbReference type="PANTHER" id="PTHR43031">
    <property type="entry name" value="FAD-DEPENDENT OXIDOREDUCTASE"/>
    <property type="match status" value="1"/>
</dbReference>
<dbReference type="PANTHER" id="PTHR43031:SF18">
    <property type="entry name" value="RHODANESE-RELATED SULFURTRANSFERASES"/>
    <property type="match status" value="1"/>
</dbReference>
<reference evidence="2 3" key="1">
    <citation type="submission" date="2024-04" db="EMBL/GenBank/DDBJ databases">
        <title>Novel species of the genus Ideonella isolated from streams.</title>
        <authorList>
            <person name="Lu H."/>
        </authorList>
    </citation>
    <scope>NUCLEOTIDE SEQUENCE [LARGE SCALE GENOMIC DNA]</scope>
    <source>
        <strain evidence="2 3">BYS139W</strain>
    </source>
</reference>
<evidence type="ECO:0000313" key="3">
    <source>
        <dbReference type="Proteomes" id="UP001368500"/>
    </source>
</evidence>
<protein>
    <submittedName>
        <fullName evidence="2">Rhodanese-like domain-containing protein</fullName>
    </submittedName>
</protein>
<dbReference type="EMBL" id="JBBUTF010000002">
    <property type="protein sequence ID" value="MEK8024730.1"/>
    <property type="molecule type" value="Genomic_DNA"/>
</dbReference>
<accession>A0ABU9B4D5</accession>
<dbReference type="PROSITE" id="PS50206">
    <property type="entry name" value="RHODANESE_3"/>
    <property type="match status" value="1"/>
</dbReference>
<dbReference type="InterPro" id="IPR036873">
    <property type="entry name" value="Rhodanese-like_dom_sf"/>
</dbReference>
<dbReference type="CDD" id="cd00158">
    <property type="entry name" value="RHOD"/>
    <property type="match status" value="1"/>
</dbReference>
<dbReference type="InterPro" id="IPR050229">
    <property type="entry name" value="GlpE_sulfurtransferase"/>
</dbReference>
<keyword evidence="3" id="KW-1185">Reference proteome</keyword>
<name>A0ABU9B4D5_9BURK</name>
<comment type="caution">
    <text evidence="2">The sequence shown here is derived from an EMBL/GenBank/DDBJ whole genome shotgun (WGS) entry which is preliminary data.</text>
</comment>
<evidence type="ECO:0000259" key="1">
    <source>
        <dbReference type="PROSITE" id="PS50206"/>
    </source>
</evidence>
<proteinExistence type="predicted"/>
<sequence length="135" mass="13939">MQFLINNWMLVLLAAVSGGALLWQAMQQGGGAGVPTSEAVRLMNREKAVLIDVREAAEYAAGHAVGARSVPLAGLDGARELPANKALPVLVMCASGSRASRAAAQLRKAGYEKAQVVAGGMSAWREAGLPVNKSA</sequence>
<dbReference type="InterPro" id="IPR001763">
    <property type="entry name" value="Rhodanese-like_dom"/>
</dbReference>
<gene>
    <name evidence="2" type="ORF">AACH11_01950</name>
</gene>
<evidence type="ECO:0000313" key="2">
    <source>
        <dbReference type="EMBL" id="MEK8024730.1"/>
    </source>
</evidence>
<dbReference type="Pfam" id="PF00581">
    <property type="entry name" value="Rhodanese"/>
    <property type="match status" value="1"/>
</dbReference>
<dbReference type="Gene3D" id="3.40.250.10">
    <property type="entry name" value="Rhodanese-like domain"/>
    <property type="match status" value="1"/>
</dbReference>
<dbReference type="SUPFAM" id="SSF52821">
    <property type="entry name" value="Rhodanese/Cell cycle control phosphatase"/>
    <property type="match status" value="1"/>
</dbReference>
<dbReference type="SMART" id="SM00450">
    <property type="entry name" value="RHOD"/>
    <property type="match status" value="1"/>
</dbReference>
<dbReference type="Proteomes" id="UP001368500">
    <property type="component" value="Unassembled WGS sequence"/>
</dbReference>